<sequence length="594" mass="65774">MRIKLALLLPFTSSKFILPVPKTVKTINDLKKHILKSLSAVSQHASKARELVLEIDGFELLTGSAVDVIENEDVVSVRLAPGSSKIKVDPLKNRKRKSVNENNHEGKAKKKKRLSKIQTAPSKSPPIAQIPVQPVLTLQEVPLRQPADVDELSKKKRARSSSAVSSSSASSLSSFSSSSSSSFISSSSSSSAETSSSSSSDSSSSSSTSSASSAPTSKPTNTFPVLQNPLQTQQNVGIPRQGKPSTQNRNARRKLARQYKKLAESQKPTPTQQGSNKLQRGSSRTSESIVEAVTIATPSTIMTTSIGDQQLPIPGSMSNRNKKRGFLNDMKEKRGIKTVFGDNSESALTNTNRNNEKQIKDTSMNIDDLTNQDDNPLPFQDTSFLPYELEEPFPPKSNSNTPRNRQIYAPSQNTDLPNNLFITTRGFSRAPISPRRRQRQKELPNEDVVADILNNEEQAEPANELAMVEEEAMNSKPTEEEIWQKVEQDYEFLSILKVNGISEMKKGDLLTCKELELDMTTFSPELVTKIAKITEINTDDGQLKVEWLKRPIVTKEDYNQDGYGEPIEEVEEEEVKEAVLNKGELDMGKWRIVK</sequence>
<evidence type="ECO:0008006" key="4">
    <source>
        <dbReference type="Google" id="ProtNLM"/>
    </source>
</evidence>
<feature type="compositionally biased region" description="Polar residues" evidence="1">
    <location>
        <begin position="341"/>
        <end position="353"/>
    </location>
</feature>
<dbReference type="RefSeq" id="XP_066074090.1">
    <property type="nucleotide sequence ID" value="XM_066217993.1"/>
</dbReference>
<dbReference type="Proteomes" id="UP001355207">
    <property type="component" value="Chromosome 2"/>
</dbReference>
<feature type="compositionally biased region" description="Polar residues" evidence="1">
    <location>
        <begin position="396"/>
        <end position="418"/>
    </location>
</feature>
<dbReference type="EMBL" id="CP144099">
    <property type="protein sequence ID" value="WWC87327.1"/>
    <property type="molecule type" value="Genomic_DNA"/>
</dbReference>
<evidence type="ECO:0000313" key="3">
    <source>
        <dbReference type="Proteomes" id="UP001355207"/>
    </source>
</evidence>
<feature type="compositionally biased region" description="Polar residues" evidence="1">
    <location>
        <begin position="218"/>
        <end position="236"/>
    </location>
</feature>
<feature type="compositionally biased region" description="Basic and acidic residues" evidence="1">
    <location>
        <begin position="90"/>
        <end position="106"/>
    </location>
</feature>
<organism evidence="2 3">
    <name type="scientific">Kwoniella dendrophila CBS 6074</name>
    <dbReference type="NCBI Taxonomy" id="1295534"/>
    <lineage>
        <taxon>Eukaryota</taxon>
        <taxon>Fungi</taxon>
        <taxon>Dikarya</taxon>
        <taxon>Basidiomycota</taxon>
        <taxon>Agaricomycotina</taxon>
        <taxon>Tremellomycetes</taxon>
        <taxon>Tremellales</taxon>
        <taxon>Cryptococcaceae</taxon>
        <taxon>Kwoniella</taxon>
    </lineage>
</organism>
<protein>
    <recommendedName>
        <fullName evidence="4">Coilin</fullName>
    </recommendedName>
</protein>
<keyword evidence="3" id="KW-1185">Reference proteome</keyword>
<feature type="compositionally biased region" description="Low complexity" evidence="1">
    <location>
        <begin position="160"/>
        <end position="217"/>
    </location>
</feature>
<dbReference type="GeneID" id="91092888"/>
<feature type="region of interest" description="Disordered" evidence="1">
    <location>
        <begin position="90"/>
        <end position="131"/>
    </location>
</feature>
<gene>
    <name evidence="2" type="ORF">L201_002216</name>
</gene>
<reference evidence="2 3" key="1">
    <citation type="submission" date="2024-01" db="EMBL/GenBank/DDBJ databases">
        <title>Comparative genomics of Cryptococcus and Kwoniella reveals pathogenesis evolution and contrasting modes of karyotype evolution via chromosome fusion or intercentromeric recombination.</title>
        <authorList>
            <person name="Coelho M.A."/>
            <person name="David-Palma M."/>
            <person name="Shea T."/>
            <person name="Bowers K."/>
            <person name="McGinley-Smith S."/>
            <person name="Mohammad A.W."/>
            <person name="Gnirke A."/>
            <person name="Yurkov A.M."/>
            <person name="Nowrousian M."/>
            <person name="Sun S."/>
            <person name="Cuomo C.A."/>
            <person name="Heitman J."/>
        </authorList>
    </citation>
    <scope>NUCLEOTIDE SEQUENCE [LARGE SCALE GENOMIC DNA]</scope>
    <source>
        <strain evidence="2 3">CBS 6074</strain>
    </source>
</reference>
<feature type="region of interest" description="Disordered" evidence="1">
    <location>
        <begin position="388"/>
        <end position="418"/>
    </location>
</feature>
<feature type="region of interest" description="Disordered" evidence="1">
    <location>
        <begin position="147"/>
        <end position="287"/>
    </location>
</feature>
<feature type="region of interest" description="Disordered" evidence="1">
    <location>
        <begin position="340"/>
        <end position="361"/>
    </location>
</feature>
<proteinExistence type="predicted"/>
<dbReference type="AlphaFoldDB" id="A0AAX4JRM8"/>
<evidence type="ECO:0000256" key="1">
    <source>
        <dbReference type="SAM" id="MobiDB-lite"/>
    </source>
</evidence>
<feature type="compositionally biased region" description="Polar residues" evidence="1">
    <location>
        <begin position="266"/>
        <end position="287"/>
    </location>
</feature>
<accession>A0AAX4JRM8</accession>
<feature type="compositionally biased region" description="Basic residues" evidence="1">
    <location>
        <begin position="250"/>
        <end position="260"/>
    </location>
</feature>
<name>A0AAX4JRM8_9TREE</name>
<evidence type="ECO:0000313" key="2">
    <source>
        <dbReference type="EMBL" id="WWC87327.1"/>
    </source>
</evidence>